<dbReference type="EMBL" id="RPEM01000013">
    <property type="protein sequence ID" value="TGD41912.1"/>
    <property type="molecule type" value="Genomic_DNA"/>
</dbReference>
<name>A0ABY2KHW9_9RHOB</name>
<gene>
    <name evidence="1" type="ORF">EEB11_16285</name>
</gene>
<keyword evidence="2" id="KW-1185">Reference proteome</keyword>
<proteinExistence type="predicted"/>
<evidence type="ECO:0008006" key="3">
    <source>
        <dbReference type="Google" id="ProtNLM"/>
    </source>
</evidence>
<evidence type="ECO:0000313" key="2">
    <source>
        <dbReference type="Proteomes" id="UP000297741"/>
    </source>
</evidence>
<sequence length="522" mass="54290">MPCSALSRAGTASRESFAELAVHLVDLQAAVLALLDLFAALADHLVAEGAGPDPVAEADFAARTLVDVLPVISGNTYIRALGETRAALHEIAQEARSLKAYAALTRLTAASLQVDVLQAYVVEVQQIAETVQENAQSLTECVEVIDHERGPAVAAQRMATAGLQRMLDDLAQAHAASAGLASEERAFRSDLTRRIDRLSQGGRTEISALISMVQFADQFAQRLEHIETILSSDVDAGDTAPLAAALEVALVTDAGSVCSAAVSSLDRLGKLARRSALVDGAALAASPLGRLLQTRRAALDCVQRCNRETAASLTLAAEAARQISAALVGAQRGFDALRASAASVSIAATNALLLPGRTGEARLPLGVLAKAVQESSAAFRDKTAAASLSIKGLSDGFDASAVTALEQGLAGFDASVQTSSARIDAADDSQRRIATLLSDIDVAVAALEHAAKDSQAAMASVLASLRVLRESAAPVSHVRPNPGNLERFIVIYTMASEREVHGAVTGIALPEPEPTASEIEFF</sequence>
<protein>
    <recommendedName>
        <fullName evidence="3">Methyl-accepting transducer domain-containing protein</fullName>
    </recommendedName>
</protein>
<comment type="caution">
    <text evidence="1">The sequence shown here is derived from an EMBL/GenBank/DDBJ whole genome shotgun (WGS) entry which is preliminary data.</text>
</comment>
<reference evidence="1 2" key="1">
    <citation type="submission" date="2018-11" db="EMBL/GenBank/DDBJ databases">
        <title>Tabrizicola sp. isolated from sediment of alpine lake.</title>
        <authorList>
            <person name="Liu Z."/>
        </authorList>
    </citation>
    <scope>NUCLEOTIDE SEQUENCE [LARGE SCALE GENOMIC DNA]</scope>
    <source>
        <strain evidence="1 2">DRYC-M-16</strain>
    </source>
</reference>
<evidence type="ECO:0000313" key="1">
    <source>
        <dbReference type="EMBL" id="TGD41912.1"/>
    </source>
</evidence>
<accession>A0ABY2KHW9</accession>
<organism evidence="1 2">
    <name type="scientific">Pseudotabrizicola sediminis</name>
    <dbReference type="NCBI Taxonomy" id="2486418"/>
    <lineage>
        <taxon>Bacteria</taxon>
        <taxon>Pseudomonadati</taxon>
        <taxon>Pseudomonadota</taxon>
        <taxon>Alphaproteobacteria</taxon>
        <taxon>Rhodobacterales</taxon>
        <taxon>Paracoccaceae</taxon>
        <taxon>Pseudotabrizicola</taxon>
    </lineage>
</organism>
<dbReference type="Proteomes" id="UP000297741">
    <property type="component" value="Unassembled WGS sequence"/>
</dbReference>